<keyword evidence="1" id="KW-0812">Transmembrane</keyword>
<evidence type="ECO:0008006" key="4">
    <source>
        <dbReference type="Google" id="ProtNLM"/>
    </source>
</evidence>
<feature type="transmembrane region" description="Helical" evidence="1">
    <location>
        <begin position="63"/>
        <end position="82"/>
    </location>
</feature>
<keyword evidence="3" id="KW-1185">Reference proteome</keyword>
<organism evidence="2 3">
    <name type="scientific">Asticcacaulis endophyticus</name>
    <dbReference type="NCBI Taxonomy" id="1395890"/>
    <lineage>
        <taxon>Bacteria</taxon>
        <taxon>Pseudomonadati</taxon>
        <taxon>Pseudomonadota</taxon>
        <taxon>Alphaproteobacteria</taxon>
        <taxon>Caulobacterales</taxon>
        <taxon>Caulobacteraceae</taxon>
        <taxon>Asticcacaulis</taxon>
    </lineage>
</organism>
<protein>
    <recommendedName>
        <fullName evidence="4">DUF1109 domain-containing protein</fullName>
    </recommendedName>
</protein>
<keyword evidence="1" id="KW-0472">Membrane</keyword>
<dbReference type="AlphaFoldDB" id="A0A918PZ64"/>
<evidence type="ECO:0000256" key="1">
    <source>
        <dbReference type="SAM" id="Phobius"/>
    </source>
</evidence>
<dbReference type="InterPro" id="IPR009495">
    <property type="entry name" value="NrsF"/>
</dbReference>
<dbReference type="Pfam" id="PF06532">
    <property type="entry name" value="NrsF"/>
    <property type="match status" value="1"/>
</dbReference>
<sequence length="217" mass="23664">MTQAMIDQLVGNLKPVPKLRPGHLWGVGVLIIILTAIYVVGRFGVRPEYLAMAHLTFTGNEAVYGKPLLLLWAGVACLWGVARLYRPEGQLGGTVWAFMTAPVILLLLNIARQFAEMGVIESLSRVDDYASQCIITNFFGGLIAFGLLWALWLRKAAPDRPAVFGAMAAVGVACLVAATYSVRCDRDAPTYVLVWYVLPILAAGGVAGLMSRRMLRW</sequence>
<feature type="transmembrane region" description="Helical" evidence="1">
    <location>
        <begin position="188"/>
        <end position="210"/>
    </location>
</feature>
<dbReference type="RefSeq" id="WP_189485529.1">
    <property type="nucleotide sequence ID" value="NZ_BMZB01000001.1"/>
</dbReference>
<feature type="transmembrane region" description="Helical" evidence="1">
    <location>
        <begin position="94"/>
        <end position="114"/>
    </location>
</feature>
<keyword evidence="1" id="KW-1133">Transmembrane helix</keyword>
<reference evidence="2" key="1">
    <citation type="journal article" date="2014" name="Int. J. Syst. Evol. Microbiol.">
        <title>Complete genome sequence of Corynebacterium casei LMG S-19264T (=DSM 44701T), isolated from a smear-ripened cheese.</title>
        <authorList>
            <consortium name="US DOE Joint Genome Institute (JGI-PGF)"/>
            <person name="Walter F."/>
            <person name="Albersmeier A."/>
            <person name="Kalinowski J."/>
            <person name="Ruckert C."/>
        </authorList>
    </citation>
    <scope>NUCLEOTIDE SEQUENCE</scope>
    <source>
        <strain evidence="2">KCTC 32296</strain>
    </source>
</reference>
<proteinExistence type="predicted"/>
<reference evidence="2" key="2">
    <citation type="submission" date="2020-09" db="EMBL/GenBank/DDBJ databases">
        <authorList>
            <person name="Sun Q."/>
            <person name="Kim S."/>
        </authorList>
    </citation>
    <scope>NUCLEOTIDE SEQUENCE</scope>
    <source>
        <strain evidence="2">KCTC 32296</strain>
    </source>
</reference>
<feature type="transmembrane region" description="Helical" evidence="1">
    <location>
        <begin position="24"/>
        <end position="43"/>
    </location>
</feature>
<comment type="caution">
    <text evidence="2">The sequence shown here is derived from an EMBL/GenBank/DDBJ whole genome shotgun (WGS) entry which is preliminary data.</text>
</comment>
<feature type="transmembrane region" description="Helical" evidence="1">
    <location>
        <begin position="162"/>
        <end position="182"/>
    </location>
</feature>
<feature type="transmembrane region" description="Helical" evidence="1">
    <location>
        <begin position="134"/>
        <end position="153"/>
    </location>
</feature>
<dbReference type="Proteomes" id="UP000662572">
    <property type="component" value="Unassembled WGS sequence"/>
</dbReference>
<gene>
    <name evidence="2" type="ORF">GCM10011273_12590</name>
</gene>
<dbReference type="EMBL" id="BMZB01000001">
    <property type="protein sequence ID" value="GGZ28280.1"/>
    <property type="molecule type" value="Genomic_DNA"/>
</dbReference>
<evidence type="ECO:0000313" key="3">
    <source>
        <dbReference type="Proteomes" id="UP000662572"/>
    </source>
</evidence>
<name>A0A918PZ64_9CAUL</name>
<accession>A0A918PZ64</accession>
<evidence type="ECO:0000313" key="2">
    <source>
        <dbReference type="EMBL" id="GGZ28280.1"/>
    </source>
</evidence>